<dbReference type="Gene3D" id="2.120.10.30">
    <property type="entry name" value="TolB, C-terminal domain"/>
    <property type="match status" value="1"/>
</dbReference>
<dbReference type="NCBIfam" id="NF033206">
    <property type="entry name" value="ScyE_fam"/>
    <property type="match status" value="1"/>
</dbReference>
<dbReference type="EMBL" id="JBHUOF010000001">
    <property type="protein sequence ID" value="MFD2798120.1"/>
    <property type="molecule type" value="Genomic_DNA"/>
</dbReference>
<sequence>MSARRSRLLVAGVATGTALAMTVLPAAGQEPRQVRPSATTIATGLDNPRGLDFGQDGVLYVAESGRGGSGPCLAGPEGGRVCFGATGAITKISKGKRSRVVRGLPSLGDEGDGTSATGPSDVSMARGLHFTVGLGADPARRADLPRLGRDAMGRLLTTHGRAGWRQQADIAGYEARVNPDGGVRDSNPNSVLATRHGQYVVDAGGNSLLFVPRKGTVRTVATFPTRMVAPPPGVPAPPGGTIPMQSVPTSVVRGPDGALYVGELTGFPFPRGAARVYRVEPGERPQVYAAGFTNIIDIGFSSGGRLYVLEIAHNGLASGDPAGALLRVNRGGGHTLVHGEGLTMPGGLALRHGSAYISNCGVCVGDGSVLKVPLHR</sequence>
<evidence type="ECO:0000256" key="1">
    <source>
        <dbReference type="SAM" id="SignalP"/>
    </source>
</evidence>
<accession>A0ABW5W3P0</accession>
<dbReference type="InterPro" id="IPR011042">
    <property type="entry name" value="6-blade_b-propeller_TolB-like"/>
</dbReference>
<feature type="signal peptide" evidence="1">
    <location>
        <begin position="1"/>
        <end position="20"/>
    </location>
</feature>
<evidence type="ECO:0000313" key="2">
    <source>
        <dbReference type="EMBL" id="MFD2798120.1"/>
    </source>
</evidence>
<reference evidence="3" key="1">
    <citation type="journal article" date="2019" name="Int. J. Syst. Evol. Microbiol.">
        <title>The Global Catalogue of Microorganisms (GCM) 10K type strain sequencing project: providing services to taxonomists for standard genome sequencing and annotation.</title>
        <authorList>
            <consortium name="The Broad Institute Genomics Platform"/>
            <consortium name="The Broad Institute Genome Sequencing Center for Infectious Disease"/>
            <person name="Wu L."/>
            <person name="Ma J."/>
        </authorList>
    </citation>
    <scope>NUCLEOTIDE SEQUENCE [LARGE SCALE GENOMIC DNA]</scope>
    <source>
        <strain evidence="3">IBRC-M 10906</strain>
    </source>
</reference>
<dbReference type="RefSeq" id="WP_377387805.1">
    <property type="nucleotide sequence ID" value="NZ_JBHSAN010000008.1"/>
</dbReference>
<organism evidence="2 3">
    <name type="scientific">Prauserella oleivorans</name>
    <dbReference type="NCBI Taxonomy" id="1478153"/>
    <lineage>
        <taxon>Bacteria</taxon>
        <taxon>Bacillati</taxon>
        <taxon>Actinomycetota</taxon>
        <taxon>Actinomycetes</taxon>
        <taxon>Pseudonocardiales</taxon>
        <taxon>Pseudonocardiaceae</taxon>
        <taxon>Prauserella</taxon>
    </lineage>
</organism>
<dbReference type="SUPFAM" id="SSF63829">
    <property type="entry name" value="Calcium-dependent phosphotriesterase"/>
    <property type="match status" value="1"/>
</dbReference>
<protein>
    <submittedName>
        <fullName evidence="2">ScyD/ScyE family protein</fullName>
    </submittedName>
</protein>
<feature type="chain" id="PRO_5046205087" evidence="1">
    <location>
        <begin position="21"/>
        <end position="376"/>
    </location>
</feature>
<comment type="caution">
    <text evidence="2">The sequence shown here is derived from an EMBL/GenBank/DDBJ whole genome shotgun (WGS) entry which is preliminary data.</text>
</comment>
<proteinExistence type="predicted"/>
<dbReference type="Proteomes" id="UP001597478">
    <property type="component" value="Unassembled WGS sequence"/>
</dbReference>
<dbReference type="InterPro" id="IPR048031">
    <property type="entry name" value="ScyD/ScyE-like"/>
</dbReference>
<keyword evidence="3" id="KW-1185">Reference proteome</keyword>
<evidence type="ECO:0000313" key="3">
    <source>
        <dbReference type="Proteomes" id="UP001597478"/>
    </source>
</evidence>
<gene>
    <name evidence="2" type="ORF">ACFS2C_01775</name>
</gene>
<name>A0ABW5W3P0_9PSEU</name>
<keyword evidence="1" id="KW-0732">Signal</keyword>